<evidence type="ECO:0000259" key="1">
    <source>
        <dbReference type="Pfam" id="PF13274"/>
    </source>
</evidence>
<organism evidence="2 3">
    <name type="scientific">Paracoccus limosus</name>
    <dbReference type="NCBI Taxonomy" id="913252"/>
    <lineage>
        <taxon>Bacteria</taxon>
        <taxon>Pseudomonadati</taxon>
        <taxon>Pseudomonadota</taxon>
        <taxon>Alphaproteobacteria</taxon>
        <taxon>Rhodobacterales</taxon>
        <taxon>Paracoccaceae</taxon>
        <taxon>Paracoccus</taxon>
    </lineage>
</organism>
<comment type="caution">
    <text evidence="2">The sequence shown here is derived from an EMBL/GenBank/DDBJ whole genome shotgun (WGS) entry which is preliminary data.</text>
</comment>
<reference evidence="2 3" key="1">
    <citation type="submission" date="2019-11" db="EMBL/GenBank/DDBJ databases">
        <authorList>
            <person name="Dong K."/>
        </authorList>
    </citation>
    <scope>NUCLEOTIDE SEQUENCE [LARGE SCALE GENOMIC DNA]</scope>
    <source>
        <strain evidence="2 3">JCM 17370</strain>
    </source>
</reference>
<evidence type="ECO:0000313" key="2">
    <source>
        <dbReference type="EMBL" id="MTH33041.1"/>
    </source>
</evidence>
<sequence length="186" mass="21229">MSSRTSYVHGMKARYRFAAEKALHAVHWMVSQGVPVDLHAALKTAYFADKSHLNEHLQPIFGATYRAMKFGPVPLEIYEIIKGEALRMWELGRDDLPWKLDGYKLRVISNEPVVMDAFAQSEMDHLEVAFRRSVGMSFTERTAATHGRDWQAANGGTMSYEDMIEGRPDTEEAINFIQETARHVRL</sequence>
<accession>A0A844H1B2</accession>
<dbReference type="EMBL" id="WMIF01000001">
    <property type="protein sequence ID" value="MTH33041.1"/>
    <property type="molecule type" value="Genomic_DNA"/>
</dbReference>
<keyword evidence="3" id="KW-1185">Reference proteome</keyword>
<dbReference type="OrthoDB" id="9813053at2"/>
<evidence type="ECO:0000313" key="3">
    <source>
        <dbReference type="Proteomes" id="UP000442533"/>
    </source>
</evidence>
<protein>
    <submittedName>
        <fullName evidence="2">DUF4065 domain-containing protein</fullName>
    </submittedName>
</protein>
<dbReference type="Pfam" id="PF13274">
    <property type="entry name" value="SocA_Panacea"/>
    <property type="match status" value="1"/>
</dbReference>
<dbReference type="Proteomes" id="UP000442533">
    <property type="component" value="Unassembled WGS sequence"/>
</dbReference>
<gene>
    <name evidence="2" type="ORF">GL279_00315</name>
</gene>
<dbReference type="InterPro" id="IPR025272">
    <property type="entry name" value="SocA_Panacea"/>
</dbReference>
<dbReference type="AlphaFoldDB" id="A0A844H1B2"/>
<feature type="domain" description="Antitoxin SocA-like Panacea" evidence="1">
    <location>
        <begin position="43"/>
        <end position="150"/>
    </location>
</feature>
<name>A0A844H1B2_9RHOB</name>
<proteinExistence type="predicted"/>